<protein>
    <submittedName>
        <fullName evidence="2">Uncharacterized protein</fullName>
    </submittedName>
</protein>
<accession>A0AAW2IZB5</accession>
<dbReference type="EMBL" id="JACGWJ010000894">
    <property type="protein sequence ID" value="KAL0287188.1"/>
    <property type="molecule type" value="Genomic_DNA"/>
</dbReference>
<dbReference type="AlphaFoldDB" id="A0AAW2IZB5"/>
<evidence type="ECO:0000313" key="2">
    <source>
        <dbReference type="EMBL" id="KAL0287188.1"/>
    </source>
</evidence>
<evidence type="ECO:0000256" key="1">
    <source>
        <dbReference type="SAM" id="Coils"/>
    </source>
</evidence>
<sequence length="265" mass="29738">MPAPCAPKKWKTGFFFALSPWPCGFPYRWIEGTPPPMSVGERDVSLTSFINILNEKPYDCQVLIDEGLLGRFGLSPYVEPLDEPLASTSGSSLIKRRRREKTRLLPILREGPLPPVPLRGKCRGVVTPENRLLLAPLGREDLERKAALHLLNVIHPLFNTLVVLFDFLLTPFDLSQGLAACDTLFSRYQGVSPAGSGETSAQKAEEKIRRLEKENAQLREAKKEVANHRAQMEKELRRLSKVSADHEKALRRTMEKAVADCPNSE</sequence>
<keyword evidence="1" id="KW-0175">Coiled coil</keyword>
<reference evidence="2" key="1">
    <citation type="submission" date="2020-06" db="EMBL/GenBank/DDBJ databases">
        <authorList>
            <person name="Li T."/>
            <person name="Hu X."/>
            <person name="Zhang T."/>
            <person name="Song X."/>
            <person name="Zhang H."/>
            <person name="Dai N."/>
            <person name="Sheng W."/>
            <person name="Hou X."/>
            <person name="Wei L."/>
        </authorList>
    </citation>
    <scope>NUCLEOTIDE SEQUENCE</scope>
    <source>
        <strain evidence="2">G02</strain>
        <tissue evidence="2">Leaf</tissue>
    </source>
</reference>
<reference evidence="2" key="2">
    <citation type="journal article" date="2024" name="Plant">
        <title>Genomic evolution and insights into agronomic trait innovations of Sesamum species.</title>
        <authorList>
            <person name="Miao H."/>
            <person name="Wang L."/>
            <person name="Qu L."/>
            <person name="Liu H."/>
            <person name="Sun Y."/>
            <person name="Le M."/>
            <person name="Wang Q."/>
            <person name="Wei S."/>
            <person name="Zheng Y."/>
            <person name="Lin W."/>
            <person name="Duan Y."/>
            <person name="Cao H."/>
            <person name="Xiong S."/>
            <person name="Wang X."/>
            <person name="Wei L."/>
            <person name="Li C."/>
            <person name="Ma Q."/>
            <person name="Ju M."/>
            <person name="Zhao R."/>
            <person name="Li G."/>
            <person name="Mu C."/>
            <person name="Tian Q."/>
            <person name="Mei H."/>
            <person name="Zhang T."/>
            <person name="Gao T."/>
            <person name="Zhang H."/>
        </authorList>
    </citation>
    <scope>NUCLEOTIDE SEQUENCE</scope>
    <source>
        <strain evidence="2">G02</strain>
    </source>
</reference>
<name>A0AAW2IZB5_SESRA</name>
<proteinExistence type="predicted"/>
<feature type="coiled-coil region" evidence="1">
    <location>
        <begin position="194"/>
        <end position="249"/>
    </location>
</feature>
<organism evidence="2">
    <name type="scientific">Sesamum radiatum</name>
    <name type="common">Black benniseed</name>
    <dbReference type="NCBI Taxonomy" id="300843"/>
    <lineage>
        <taxon>Eukaryota</taxon>
        <taxon>Viridiplantae</taxon>
        <taxon>Streptophyta</taxon>
        <taxon>Embryophyta</taxon>
        <taxon>Tracheophyta</taxon>
        <taxon>Spermatophyta</taxon>
        <taxon>Magnoliopsida</taxon>
        <taxon>eudicotyledons</taxon>
        <taxon>Gunneridae</taxon>
        <taxon>Pentapetalae</taxon>
        <taxon>asterids</taxon>
        <taxon>lamiids</taxon>
        <taxon>Lamiales</taxon>
        <taxon>Pedaliaceae</taxon>
        <taxon>Sesamum</taxon>
    </lineage>
</organism>
<gene>
    <name evidence="2" type="ORF">Sradi_7129500</name>
</gene>
<comment type="caution">
    <text evidence="2">The sequence shown here is derived from an EMBL/GenBank/DDBJ whole genome shotgun (WGS) entry which is preliminary data.</text>
</comment>